<evidence type="ECO:0000256" key="6">
    <source>
        <dbReference type="SAM" id="Phobius"/>
    </source>
</evidence>
<evidence type="ECO:0000256" key="2">
    <source>
        <dbReference type="ARBA" id="ARBA00022692"/>
    </source>
</evidence>
<feature type="transmembrane region" description="Helical" evidence="6">
    <location>
        <begin position="97"/>
        <end position="119"/>
    </location>
</feature>
<evidence type="ECO:0000256" key="5">
    <source>
        <dbReference type="SAM" id="MobiDB-lite"/>
    </source>
</evidence>
<feature type="transmembrane region" description="Helical" evidence="6">
    <location>
        <begin position="409"/>
        <end position="429"/>
    </location>
</feature>
<organism evidence="7 8">
    <name type="scientific">Dunaliella salina</name>
    <name type="common">Green alga</name>
    <name type="synonym">Protococcus salinus</name>
    <dbReference type="NCBI Taxonomy" id="3046"/>
    <lineage>
        <taxon>Eukaryota</taxon>
        <taxon>Viridiplantae</taxon>
        <taxon>Chlorophyta</taxon>
        <taxon>core chlorophytes</taxon>
        <taxon>Chlorophyceae</taxon>
        <taxon>CS clade</taxon>
        <taxon>Chlamydomonadales</taxon>
        <taxon>Dunaliellaceae</taxon>
        <taxon>Dunaliella</taxon>
    </lineage>
</organism>
<evidence type="ECO:0000256" key="1">
    <source>
        <dbReference type="ARBA" id="ARBA00004141"/>
    </source>
</evidence>
<reference evidence="7" key="1">
    <citation type="submission" date="2017-08" db="EMBL/GenBank/DDBJ databases">
        <authorList>
            <person name="Polle J.E."/>
            <person name="Barry K."/>
            <person name="Cushman J."/>
            <person name="Schmutz J."/>
            <person name="Tran D."/>
            <person name="Hathwaick L.T."/>
            <person name="Yim W.C."/>
            <person name="Jenkins J."/>
            <person name="Mckie-Krisberg Z.M."/>
            <person name="Prochnik S."/>
            <person name="Lindquist E."/>
            <person name="Dockter R.B."/>
            <person name="Adam C."/>
            <person name="Molina H."/>
            <person name="Bunkerborg J."/>
            <person name="Jin E."/>
            <person name="Buchheim M."/>
            <person name="Magnuson J."/>
        </authorList>
    </citation>
    <scope>NUCLEOTIDE SEQUENCE</scope>
    <source>
        <strain evidence="7">CCAP 19/18</strain>
    </source>
</reference>
<dbReference type="SUPFAM" id="SSF103481">
    <property type="entry name" value="Multidrug resistance efflux transporter EmrE"/>
    <property type="match status" value="1"/>
</dbReference>
<feature type="transmembrane region" description="Helical" evidence="6">
    <location>
        <begin position="382"/>
        <end position="402"/>
    </location>
</feature>
<feature type="region of interest" description="Disordered" evidence="5">
    <location>
        <begin position="261"/>
        <end position="300"/>
    </location>
</feature>
<comment type="caution">
    <text evidence="7">The sequence shown here is derived from an EMBL/GenBank/DDBJ whole genome shotgun (WGS) entry which is preliminary data.</text>
</comment>
<evidence type="ECO:0008006" key="9">
    <source>
        <dbReference type="Google" id="ProtNLM"/>
    </source>
</evidence>
<evidence type="ECO:0000256" key="3">
    <source>
        <dbReference type="ARBA" id="ARBA00022989"/>
    </source>
</evidence>
<name>A0ABQ7GIK3_DUNSA</name>
<comment type="subcellular location">
    <subcellularLocation>
        <location evidence="1">Membrane</location>
        <topology evidence="1">Multi-pass membrane protein</topology>
    </subcellularLocation>
</comment>
<dbReference type="InterPro" id="IPR037185">
    <property type="entry name" value="EmrE-like"/>
</dbReference>
<proteinExistence type="predicted"/>
<dbReference type="PANTHER" id="PTHR11132">
    <property type="entry name" value="SOLUTE CARRIER FAMILY 35"/>
    <property type="match status" value="1"/>
</dbReference>
<accession>A0ABQ7GIK3</accession>
<evidence type="ECO:0000256" key="4">
    <source>
        <dbReference type="ARBA" id="ARBA00023136"/>
    </source>
</evidence>
<keyword evidence="8" id="KW-1185">Reference proteome</keyword>
<gene>
    <name evidence="7" type="ORF">DUNSADRAFT_8880</name>
</gene>
<evidence type="ECO:0000313" key="8">
    <source>
        <dbReference type="Proteomes" id="UP000815325"/>
    </source>
</evidence>
<evidence type="ECO:0000313" key="7">
    <source>
        <dbReference type="EMBL" id="KAF5834452.1"/>
    </source>
</evidence>
<sequence length="459" mass="49774">MVYKYRFAVACAAQGLSSTHKHRGPDEDVESAHASHPLLSQSNHEPKAASPPSSHNLAASFSQSWTAGSAYVLASSAMILFNKHALSGFNFECPSSLLLFHCLLAVVFVKFMAVMGYHVEPLRWNIVWRWMPVNLLFVGMIVSSFFALKLVGVVLKNLSSLTTMGGDYLFFGKRYGLGVWVCVLLMILSAVAGGMTDANFSWSGYSWQIINCFFTSGQQLHDSPHAAAAAAQAAELDMHGRLGGGGCCHGGSSICVDPIASGASSRGRKREGGQKDRGSGTGENAAEEAGSWGRTRGKGSSKGRAYHLWVFSLHFLCNDIILIQGHQITKKHPIRCRWWSGLEIWQLKLRFSPRPIKHVPPVATFQAWVLYSPALWNPQFQVVAFIGAVLGCAISYTSLWYMSTSTATLYSLTGGMNKVIVATAGIILFDESSGWRNLLSIAIGLAAGLVFVFAKTTPA</sequence>
<dbReference type="EMBL" id="MU069755">
    <property type="protein sequence ID" value="KAF5834452.1"/>
    <property type="molecule type" value="Genomic_DNA"/>
</dbReference>
<feature type="transmembrane region" description="Helical" evidence="6">
    <location>
        <begin position="131"/>
        <end position="155"/>
    </location>
</feature>
<keyword evidence="4 6" id="KW-0472">Membrane</keyword>
<dbReference type="InterPro" id="IPR050186">
    <property type="entry name" value="TPT_transporter"/>
</dbReference>
<dbReference type="Proteomes" id="UP000815325">
    <property type="component" value="Unassembled WGS sequence"/>
</dbReference>
<keyword evidence="2 6" id="KW-0812">Transmembrane</keyword>
<keyword evidence="3 6" id="KW-1133">Transmembrane helix</keyword>
<protein>
    <recommendedName>
        <fullName evidence="9">Sugar phosphate transporter domain-containing protein</fullName>
    </recommendedName>
</protein>
<feature type="transmembrane region" description="Helical" evidence="6">
    <location>
        <begin position="175"/>
        <end position="195"/>
    </location>
</feature>
<feature type="transmembrane region" description="Helical" evidence="6">
    <location>
        <begin position="435"/>
        <end position="454"/>
    </location>
</feature>